<sequence length="72" mass="8067">MVVNKTTAVLYLNCTVAEWFHPYFLRAEERGIYDDVFTADELHHYRINERGGRTGSLAVSGALLSSPLHAGE</sequence>
<dbReference type="AlphaFoldDB" id="A0A484YV90"/>
<proteinExistence type="predicted"/>
<evidence type="ECO:0000313" key="1">
    <source>
        <dbReference type="EMBL" id="VFS39486.1"/>
    </source>
</evidence>
<dbReference type="InterPro" id="IPR029224">
    <property type="entry name" value="PapJ"/>
</dbReference>
<organism evidence="1 2">
    <name type="scientific">Escherichia coli</name>
    <dbReference type="NCBI Taxonomy" id="562"/>
    <lineage>
        <taxon>Bacteria</taxon>
        <taxon>Pseudomonadati</taxon>
        <taxon>Pseudomonadota</taxon>
        <taxon>Gammaproteobacteria</taxon>
        <taxon>Enterobacterales</taxon>
        <taxon>Enterobacteriaceae</taxon>
        <taxon>Escherichia</taxon>
    </lineage>
</organism>
<dbReference type="Pfam" id="PF14855">
    <property type="entry name" value="PapJ"/>
    <property type="match status" value="1"/>
</dbReference>
<name>A0A484YV90_ECOLX</name>
<dbReference type="Proteomes" id="UP000372890">
    <property type="component" value="Unassembled WGS sequence"/>
</dbReference>
<accession>A0A484YV90</accession>
<protein>
    <submittedName>
        <fullName evidence="1">Protein PapJ</fullName>
    </submittedName>
</protein>
<evidence type="ECO:0000313" key="2">
    <source>
        <dbReference type="Proteomes" id="UP000372890"/>
    </source>
</evidence>
<reference evidence="1 2" key="1">
    <citation type="submission" date="2019-03" db="EMBL/GenBank/DDBJ databases">
        <authorList>
            <consortium name="Pathogen Informatics"/>
        </authorList>
    </citation>
    <scope>NUCLEOTIDE SEQUENCE [LARGE SCALE GENOMIC DNA]</scope>
    <source>
        <strain evidence="1 2">NCTC9001</strain>
    </source>
</reference>
<gene>
    <name evidence="1" type="ORF">NCTC9001_06012</name>
</gene>
<dbReference type="EMBL" id="CAADIS010000005">
    <property type="protein sequence ID" value="VFS39486.1"/>
    <property type="molecule type" value="Genomic_DNA"/>
</dbReference>